<dbReference type="Gene3D" id="3.90.226.10">
    <property type="entry name" value="2-enoyl-CoA Hydratase, Chain A, domain 1"/>
    <property type="match status" value="2"/>
</dbReference>
<dbReference type="EMBL" id="VIWO01000002">
    <property type="protein sequence ID" value="TWF42395.1"/>
    <property type="molecule type" value="Genomic_DNA"/>
</dbReference>
<dbReference type="FunFam" id="3.90.226.10:FF:000046">
    <property type="entry name" value="Geranyl-CoA carboxylase beta subunit"/>
    <property type="match status" value="1"/>
</dbReference>
<dbReference type="InterPro" id="IPR045190">
    <property type="entry name" value="MCCB/AccD1-like"/>
</dbReference>
<keyword evidence="4" id="KW-1185">Reference proteome</keyword>
<dbReference type="PROSITE" id="PS50980">
    <property type="entry name" value="COA_CT_NTER"/>
    <property type="match status" value="1"/>
</dbReference>
<dbReference type="OrthoDB" id="9803706at2"/>
<dbReference type="InterPro" id="IPR029045">
    <property type="entry name" value="ClpP/crotonase-like_dom_sf"/>
</dbReference>
<name>A0A561PWC4_9BACT</name>
<dbReference type="InterPro" id="IPR034733">
    <property type="entry name" value="AcCoA_carboxyl_beta"/>
</dbReference>
<reference evidence="3 4" key="1">
    <citation type="submission" date="2019-06" db="EMBL/GenBank/DDBJ databases">
        <title>Sorghum-associated microbial communities from plants grown in Nebraska, USA.</title>
        <authorList>
            <person name="Schachtman D."/>
        </authorList>
    </citation>
    <scope>NUCLEOTIDE SEQUENCE [LARGE SCALE GENOMIC DNA]</scope>
    <source>
        <strain evidence="3 4">1209</strain>
    </source>
</reference>
<dbReference type="GO" id="GO:0004485">
    <property type="term" value="F:methylcrotonoyl-CoA carboxylase activity"/>
    <property type="evidence" value="ECO:0007669"/>
    <property type="project" value="TreeGrafter"/>
</dbReference>
<comment type="caution">
    <text evidence="3">The sequence shown here is derived from an EMBL/GenBank/DDBJ whole genome shotgun (WGS) entry which is preliminary data.</text>
</comment>
<dbReference type="GO" id="GO:0006552">
    <property type="term" value="P:L-leucine catabolic process"/>
    <property type="evidence" value="ECO:0007669"/>
    <property type="project" value="TreeGrafter"/>
</dbReference>
<accession>A0A561PWC4</accession>
<dbReference type="InterPro" id="IPR011762">
    <property type="entry name" value="COA_CT_N"/>
</dbReference>
<evidence type="ECO:0000259" key="2">
    <source>
        <dbReference type="PROSITE" id="PS50989"/>
    </source>
</evidence>
<dbReference type="Proteomes" id="UP000320811">
    <property type="component" value="Unassembled WGS sequence"/>
</dbReference>
<dbReference type="FunFam" id="3.90.226.10:FF:000004">
    <property type="entry name" value="Methylcrotonoyl-CoA carboxylase beta chain"/>
    <property type="match status" value="1"/>
</dbReference>
<dbReference type="GO" id="GO:1905202">
    <property type="term" value="C:methylcrotonoyl-CoA carboxylase complex"/>
    <property type="evidence" value="ECO:0007669"/>
    <property type="project" value="TreeGrafter"/>
</dbReference>
<protein>
    <submittedName>
        <fullName evidence="3">Acetyl-CoA carboxylase carboxyltransferase component</fullName>
    </submittedName>
</protein>
<evidence type="ECO:0000313" key="3">
    <source>
        <dbReference type="EMBL" id="TWF42395.1"/>
    </source>
</evidence>
<sequence length="545" mass="59381">MDQQQLETNKNEDAMRMAISTMKQRLGVIEQGGGKKSLEKVRQRGKLTARERIDYLVDKDTTFMEIGAFAAYDMYDEYGGCPAAGTVGGIGYVSGRQCMIVANDMTVKAGAWFPMTGKKNLRLQEIAMENHLPVIYLVDSAGVFLPMQDEIFPDKEHFGRIFRNNARMSAMGITQIAAVMGSCVAGGAYLPIMSDEVLMVEGNGSIFLAGPYLVKAAIGEEVDAETLGGAVTHTEISGIADYKFKSDEECLDQVKRIVSKIGQPAQAGFDRIAAVEPAKPTAELNSVLPADSTRPYDMLEVIERLVDDSAFDQYKQDYGKSILCGYARIDGWAVGIVANQRKIVKSRKGEMQMGGVIYNDSADKAARFIMNCNQKKIPLVFLQDVTGFMVGSRSEHAGIIKDGAKLVNAVANSVVPKITIIIGNSYGAGNYAMCGKAYDPRFIYAWPSAKIAVMGGEQAAKTLLQIQVASLKAKGEVITPEEEARLLKEITDKYTAQTTPYYAAARLWVDEIIDPADTRIRIAEGIKAANNAPVEQAFNVGVFQV</sequence>
<dbReference type="PANTHER" id="PTHR22855">
    <property type="entry name" value="ACETYL, PROPIONYL, PYRUVATE, AND GLUTACONYL CARBOXYLASE-RELATED"/>
    <property type="match status" value="1"/>
</dbReference>
<keyword evidence="3" id="KW-0808">Transferase</keyword>
<dbReference type="RefSeq" id="WP_145665825.1">
    <property type="nucleotide sequence ID" value="NZ_VIWO01000002.1"/>
</dbReference>
<dbReference type="GO" id="GO:0016740">
    <property type="term" value="F:transferase activity"/>
    <property type="evidence" value="ECO:0007669"/>
    <property type="project" value="UniProtKB-KW"/>
</dbReference>
<organism evidence="3 4">
    <name type="scientific">Chitinophaga polysaccharea</name>
    <dbReference type="NCBI Taxonomy" id="1293035"/>
    <lineage>
        <taxon>Bacteria</taxon>
        <taxon>Pseudomonadati</taxon>
        <taxon>Bacteroidota</taxon>
        <taxon>Chitinophagia</taxon>
        <taxon>Chitinophagales</taxon>
        <taxon>Chitinophagaceae</taxon>
        <taxon>Chitinophaga</taxon>
    </lineage>
</organism>
<dbReference type="InterPro" id="IPR011763">
    <property type="entry name" value="COA_CT_C"/>
</dbReference>
<evidence type="ECO:0000313" key="4">
    <source>
        <dbReference type="Proteomes" id="UP000320811"/>
    </source>
</evidence>
<evidence type="ECO:0000259" key="1">
    <source>
        <dbReference type="PROSITE" id="PS50980"/>
    </source>
</evidence>
<feature type="domain" description="CoA carboxyltransferase C-terminal" evidence="2">
    <location>
        <begin position="276"/>
        <end position="536"/>
    </location>
</feature>
<feature type="domain" description="CoA carboxyltransferase N-terminal" evidence="1">
    <location>
        <begin position="15"/>
        <end position="273"/>
    </location>
</feature>
<dbReference type="Pfam" id="PF01039">
    <property type="entry name" value="Carboxyl_trans"/>
    <property type="match status" value="1"/>
</dbReference>
<dbReference type="AlphaFoldDB" id="A0A561PWC4"/>
<gene>
    <name evidence="3" type="ORF">FHW36_102150</name>
</gene>
<dbReference type="PANTHER" id="PTHR22855:SF13">
    <property type="entry name" value="METHYLCROTONOYL-COA CARBOXYLASE BETA CHAIN, MITOCHONDRIAL"/>
    <property type="match status" value="1"/>
</dbReference>
<dbReference type="PROSITE" id="PS50989">
    <property type="entry name" value="COA_CT_CTER"/>
    <property type="match status" value="1"/>
</dbReference>
<dbReference type="SUPFAM" id="SSF52096">
    <property type="entry name" value="ClpP/crotonase"/>
    <property type="match status" value="2"/>
</dbReference>
<proteinExistence type="predicted"/>